<gene>
    <name evidence="1" type="ORF">BRETT_003419</name>
</gene>
<dbReference type="RefSeq" id="XP_041139719.1">
    <property type="nucleotide sequence ID" value="XM_041281928.1"/>
</dbReference>
<protein>
    <submittedName>
        <fullName evidence="1">Uncharacterized protein</fullName>
    </submittedName>
</protein>
<evidence type="ECO:0000313" key="1">
    <source>
        <dbReference type="EMBL" id="QOU23226.1"/>
    </source>
</evidence>
<dbReference type="OrthoDB" id="3997543at2759"/>
<dbReference type="KEGG" id="bbrx:BRETT_003419"/>
<proteinExistence type="predicted"/>
<dbReference type="EMBL" id="CP063137">
    <property type="protein sequence ID" value="QOU23226.1"/>
    <property type="molecule type" value="Genomic_DNA"/>
</dbReference>
<sequence>MNENHKKMVHREVRILNEVIDVLLKPSKYGISDDELFTYLNKFTTSQSDKPESRDQKISTQLINFTRILDLGRLLALKDTAPFADLQKLLSTNVYINHLPDTSGLSGKETGKSSTSTYYMPDLRLPIKNVIILFINYFKKQEVALSSQKPQVEQSKSTSPSIYDTSCKEMQSVMLLLNVSIINKLVKIFKTLNPKFILKSEALMVNI</sequence>
<dbReference type="AlphaFoldDB" id="A0A871RDE4"/>
<name>A0A871RDE4_DEKBR</name>
<reference evidence="1" key="2">
    <citation type="journal article" name="BMC Genomics">
        <title>New genome assemblies reveal patterns of domestication and adaptation across Brettanomyces (Dekkera) species.</title>
        <authorList>
            <person name="Roach M.J."/>
            <person name="Borneman A.R."/>
        </authorList>
    </citation>
    <scope>NUCLEOTIDE SEQUENCE</scope>
    <source>
        <strain evidence="1">UCD 2041</strain>
    </source>
</reference>
<organism evidence="1 2">
    <name type="scientific">Dekkera bruxellensis</name>
    <name type="common">Brettanomyces custersii</name>
    <dbReference type="NCBI Taxonomy" id="5007"/>
    <lineage>
        <taxon>Eukaryota</taxon>
        <taxon>Fungi</taxon>
        <taxon>Dikarya</taxon>
        <taxon>Ascomycota</taxon>
        <taxon>Saccharomycotina</taxon>
        <taxon>Pichiomycetes</taxon>
        <taxon>Pichiales</taxon>
        <taxon>Pichiaceae</taxon>
        <taxon>Brettanomyces</taxon>
    </lineage>
</organism>
<accession>A0A871RDE4</accession>
<reference evidence="1" key="1">
    <citation type="submission" date="2020-10" db="EMBL/GenBank/DDBJ databases">
        <authorList>
            <person name="Palmer J.M."/>
        </authorList>
    </citation>
    <scope>NUCLEOTIDE SEQUENCE</scope>
    <source>
        <strain evidence="1">UCD 2041</strain>
    </source>
</reference>
<dbReference type="Proteomes" id="UP000663131">
    <property type="component" value="Chromosome 9"/>
</dbReference>
<dbReference type="GeneID" id="64575343"/>
<evidence type="ECO:0000313" key="2">
    <source>
        <dbReference type="Proteomes" id="UP000663131"/>
    </source>
</evidence>